<feature type="compositionally biased region" description="Polar residues" evidence="2">
    <location>
        <begin position="1076"/>
        <end position="1093"/>
    </location>
</feature>
<feature type="region of interest" description="Disordered" evidence="2">
    <location>
        <begin position="906"/>
        <end position="1093"/>
    </location>
</feature>
<feature type="compositionally biased region" description="Basic and acidic residues" evidence="2">
    <location>
        <begin position="1232"/>
        <end position="1242"/>
    </location>
</feature>
<feature type="compositionally biased region" description="Basic and acidic residues" evidence="2">
    <location>
        <begin position="318"/>
        <end position="333"/>
    </location>
</feature>
<dbReference type="InterPro" id="IPR029058">
    <property type="entry name" value="AB_hydrolase_fold"/>
</dbReference>
<feature type="region of interest" description="Disordered" evidence="2">
    <location>
        <begin position="1298"/>
        <end position="1370"/>
    </location>
</feature>
<feature type="region of interest" description="Disordered" evidence="2">
    <location>
        <begin position="1495"/>
        <end position="1526"/>
    </location>
</feature>
<dbReference type="InterPro" id="IPR027417">
    <property type="entry name" value="P-loop_NTPase"/>
</dbReference>
<dbReference type="SUPFAM" id="SSF52540">
    <property type="entry name" value="P-loop containing nucleoside triphosphate hydrolases"/>
    <property type="match status" value="1"/>
</dbReference>
<sequence>MAATRRIKEFGLTEVYSSPEKPAQVDVVLVHGLNGHPKQTWTSKSGDAFWPADILPEFLTDLRVRILTYGYNANVTSFTDGTSRDRIHHHAETLASELHANRSLRNCLQRPIIFVCHSLGGLVVKRCVIMCRSAENDRIRHLRSIYVSTFGILFLGTPHTGSDVAKWGLLLQKICSAVFPKRFLDTSPQLVEALKSNNETLQNINRLFNDAFSRFHIYFFHETKPLDMKGTREFIVDEASAAPDIEGAERMGIEADHSSMVKFEDDSSPGFEAVAEAIVRYSREAPEVIANRWDEEKALIQLQNRSKAKEIIGSSLDIPRETSRSRAEEESRMGRKPQHLLTNSDNTPTLSAYEIDEAEPEEQFETVYSTPCLSPPKEAENNPRMSHSVENLRSQRSNLFVVPPGFHPNATFIGMEKELNELHIRLYRAKKRAESIAAVLICGVTGSGKTHLAREYVHRHRRDYPGGIFWIDAKSFLSISTCYWDIARAAALTNDRDAKQQASTDSSVFVNEVCRWLGAKEEWLLVFDGLSFDEDNQINTFKTYLPPNTKNSSIIYTSVDRTLAKKTRLLEPYCLNVRPLKPEEARRLLFKDLDIKKPTPEQSKKATDIVEYYQCLPLAIHAISHRLTATRKPLERYHIDSHLTDQKLAEPFIGIMEDLSEHSHFEALSLINLLSFFGHHVPVGLITWGKSALDSLNIQIFTSSRSGETGDIDTTLGVLIQYGLIERVSDPYPGRSLISESSTKHSDSPENETVGWSSESFTDSQETTGIYQSTVDVIKIHSVVQGFCRDELHSQDQEMQKVKGISDPKQKTNGTQGDPSYYLLWLLAATKLFYKSYENARYKMTKDNTGSIFIKDLREYETHAERIMSHYKRANARSHITETKAAKQSLRDVVKDIKKELARISPNASEESLRHEKSIFDRSSSSSSAPSSSMEDSGVSRRSTWNADGEESIKVESPLDMAHPEQPDRVRLELFPPHIYRETTEEKDDGYLTDGEGKTISSRRPSVTPSQLSQITEKPAALDGTMSDESNWKLVTNRKETKAKEPTPKISRFRGRPKRAFRTIGSSYRPSPALTKVSSAQGEGSMSLPSTSFGWISRRTNAQSILAPYHKRQPQGHENTKSSPLAPAPQSENERTWATVAAPPQGPVPSMFHIQSFSSSESAHSALNPNRESPLIGKRPTRRRLGLQTELSIESPSSGQSSSIPSPVSTDFKQKHLNALSQSDPALVPGRTSRDARSDPGSRYHSRHASAVPDTGRDLSTSPPYRLRDLSMEGLNYNQKIAMTSERRFLSPQRPLFHPPPLSDAIHEIPSPVRSKSPNTHPSAIMPGSSPPFAPDGYTSEPLSAPMSRDPSSQSHDSWQTEPTPFSRSISQAPTIGYGYNGYNGYKFPVMDSNGSVMMTQAPSYTVSTGPSVFSPTPQRSRFEYGGEPIESDSNRRIHFGEHEVNVNQARQRVMAWNERQTSGFNTLPTQQVMAPQLTENRPILVEAPAIPSMQSSSRLRAGSCPPEPDYPGLGLRFAPGYPPNM</sequence>
<feature type="compositionally biased region" description="Low complexity" evidence="2">
    <location>
        <begin position="1150"/>
        <end position="1166"/>
    </location>
</feature>
<feature type="region of interest" description="Disordered" evidence="2">
    <location>
        <begin position="318"/>
        <end position="347"/>
    </location>
</feature>
<dbReference type="InterPro" id="IPR007751">
    <property type="entry name" value="DUF676_lipase-like"/>
</dbReference>
<dbReference type="SUPFAM" id="SSF53474">
    <property type="entry name" value="alpha/beta-Hydrolases"/>
    <property type="match status" value="1"/>
</dbReference>
<dbReference type="GeneID" id="70242064"/>
<dbReference type="PANTHER" id="PTHR48187">
    <property type="entry name" value="LD21810P"/>
    <property type="match status" value="1"/>
</dbReference>
<proteinExistence type="inferred from homology"/>
<dbReference type="PANTHER" id="PTHR48187:SF2">
    <property type="entry name" value="LD21810P"/>
    <property type="match status" value="1"/>
</dbReference>
<evidence type="ECO:0000313" key="6">
    <source>
        <dbReference type="Proteomes" id="UP001201262"/>
    </source>
</evidence>
<protein>
    <recommendedName>
        <fullName evidence="7">NB-ARC domain-containing protein</fullName>
    </recommendedName>
</protein>
<feature type="region of interest" description="Disordered" evidence="2">
    <location>
        <begin position="1110"/>
        <end position="1267"/>
    </location>
</feature>
<evidence type="ECO:0000256" key="1">
    <source>
        <dbReference type="ARBA" id="ARBA00007920"/>
    </source>
</evidence>
<dbReference type="Gene3D" id="3.40.50.1820">
    <property type="entry name" value="alpha/beta hydrolase"/>
    <property type="match status" value="1"/>
</dbReference>
<evidence type="ECO:0000313" key="5">
    <source>
        <dbReference type="EMBL" id="KAH8692638.1"/>
    </source>
</evidence>
<evidence type="ECO:0000259" key="3">
    <source>
        <dbReference type="Pfam" id="PF00931"/>
    </source>
</evidence>
<dbReference type="EMBL" id="JAJTJA010000010">
    <property type="protein sequence ID" value="KAH8692638.1"/>
    <property type="molecule type" value="Genomic_DNA"/>
</dbReference>
<feature type="compositionally biased region" description="Polar residues" evidence="2">
    <location>
        <begin position="1350"/>
        <end position="1370"/>
    </location>
</feature>
<comment type="caution">
    <text evidence="5">The sequence shown here is derived from an EMBL/GenBank/DDBJ whole genome shotgun (WGS) entry which is preliminary data.</text>
</comment>
<dbReference type="RefSeq" id="XP_046068511.1">
    <property type="nucleotide sequence ID" value="XM_046211777.1"/>
</dbReference>
<organism evidence="5 6">
    <name type="scientific">Talaromyces proteolyticus</name>
    <dbReference type="NCBI Taxonomy" id="1131652"/>
    <lineage>
        <taxon>Eukaryota</taxon>
        <taxon>Fungi</taxon>
        <taxon>Dikarya</taxon>
        <taxon>Ascomycota</taxon>
        <taxon>Pezizomycotina</taxon>
        <taxon>Eurotiomycetes</taxon>
        <taxon>Eurotiomycetidae</taxon>
        <taxon>Eurotiales</taxon>
        <taxon>Trichocomaceae</taxon>
        <taxon>Talaromyces</taxon>
        <taxon>Talaromyces sect. Bacilispori</taxon>
    </lineage>
</organism>
<dbReference type="Proteomes" id="UP001201262">
    <property type="component" value="Unassembled WGS sequence"/>
</dbReference>
<feature type="compositionally biased region" description="Basic and acidic residues" evidence="2">
    <location>
        <begin position="1037"/>
        <end position="1047"/>
    </location>
</feature>
<evidence type="ECO:0000256" key="2">
    <source>
        <dbReference type="SAM" id="MobiDB-lite"/>
    </source>
</evidence>
<keyword evidence="6" id="KW-1185">Reference proteome</keyword>
<feature type="compositionally biased region" description="Basic residues" evidence="2">
    <location>
        <begin position="1051"/>
        <end position="1061"/>
    </location>
</feature>
<feature type="compositionally biased region" description="Low complexity" evidence="2">
    <location>
        <begin position="1192"/>
        <end position="1209"/>
    </location>
</feature>
<feature type="compositionally biased region" description="Basic and acidic residues" evidence="2">
    <location>
        <begin position="911"/>
        <end position="920"/>
    </location>
</feature>
<dbReference type="InterPro" id="IPR002182">
    <property type="entry name" value="NB-ARC"/>
</dbReference>
<accession>A0AAD4KJQ4</accession>
<feature type="compositionally biased region" description="Polar residues" evidence="2">
    <location>
        <begin position="999"/>
        <end position="1016"/>
    </location>
</feature>
<comment type="similarity">
    <text evidence="1">Belongs to the putative lipase ROG1 family.</text>
</comment>
<reference evidence="5" key="1">
    <citation type="submission" date="2021-12" db="EMBL/GenBank/DDBJ databases">
        <title>Convergent genome expansion in fungi linked to evolution of root-endophyte symbiosis.</title>
        <authorList>
            <consortium name="DOE Joint Genome Institute"/>
            <person name="Ke Y.-H."/>
            <person name="Bonito G."/>
            <person name="Liao H.-L."/>
            <person name="Looney B."/>
            <person name="Rojas-Flechas A."/>
            <person name="Nash J."/>
            <person name="Hameed K."/>
            <person name="Schadt C."/>
            <person name="Martin F."/>
            <person name="Crous P.W."/>
            <person name="Miettinen O."/>
            <person name="Magnuson J.K."/>
            <person name="Labbe J."/>
            <person name="Jacobson D."/>
            <person name="Doktycz M.J."/>
            <person name="Veneault-Fourrey C."/>
            <person name="Kuo A."/>
            <person name="Mondo S."/>
            <person name="Calhoun S."/>
            <person name="Riley R."/>
            <person name="Ohm R."/>
            <person name="LaButti K."/>
            <person name="Andreopoulos B."/>
            <person name="Pangilinan J."/>
            <person name="Nolan M."/>
            <person name="Tritt A."/>
            <person name="Clum A."/>
            <person name="Lipzen A."/>
            <person name="Daum C."/>
            <person name="Barry K."/>
            <person name="Grigoriev I.V."/>
            <person name="Vilgalys R."/>
        </authorList>
    </citation>
    <scope>NUCLEOTIDE SEQUENCE</scope>
    <source>
        <strain evidence="5">PMI_201</strain>
    </source>
</reference>
<dbReference type="Pfam" id="PF05057">
    <property type="entry name" value="DUF676"/>
    <property type="match status" value="1"/>
</dbReference>
<feature type="compositionally biased region" description="Low complexity" evidence="2">
    <location>
        <begin position="923"/>
        <end position="933"/>
    </location>
</feature>
<gene>
    <name evidence="5" type="ORF">BGW36DRAFT_302398</name>
</gene>
<evidence type="ECO:0008006" key="7">
    <source>
        <dbReference type="Google" id="ProtNLM"/>
    </source>
</evidence>
<feature type="region of interest" description="Disordered" evidence="2">
    <location>
        <begin position="736"/>
        <end position="761"/>
    </location>
</feature>
<evidence type="ECO:0000259" key="4">
    <source>
        <dbReference type="Pfam" id="PF05057"/>
    </source>
</evidence>
<dbReference type="GO" id="GO:0043531">
    <property type="term" value="F:ADP binding"/>
    <property type="evidence" value="ECO:0007669"/>
    <property type="project" value="InterPro"/>
</dbReference>
<feature type="compositionally biased region" description="Basic and acidic residues" evidence="2">
    <location>
        <begin position="962"/>
        <end position="972"/>
    </location>
</feature>
<dbReference type="Gene3D" id="3.40.50.300">
    <property type="entry name" value="P-loop containing nucleotide triphosphate hydrolases"/>
    <property type="match status" value="1"/>
</dbReference>
<dbReference type="Pfam" id="PF00931">
    <property type="entry name" value="NB-ARC"/>
    <property type="match status" value="1"/>
</dbReference>
<feature type="domain" description="DUF676" evidence="4">
    <location>
        <begin position="27"/>
        <end position="166"/>
    </location>
</feature>
<feature type="domain" description="NB-ARC" evidence="3">
    <location>
        <begin position="417"/>
        <end position="589"/>
    </location>
</feature>
<name>A0AAD4KJQ4_9EURO</name>